<keyword evidence="4" id="KW-1185">Reference proteome</keyword>
<feature type="region of interest" description="Disordered" evidence="1">
    <location>
        <begin position="153"/>
        <end position="190"/>
    </location>
</feature>
<dbReference type="Proteomes" id="UP000224634">
    <property type="component" value="Unassembled WGS sequence"/>
</dbReference>
<organism evidence="3 4">
    <name type="scientific">Polytolypa hystricis (strain UAMH7299)</name>
    <dbReference type="NCBI Taxonomy" id="1447883"/>
    <lineage>
        <taxon>Eukaryota</taxon>
        <taxon>Fungi</taxon>
        <taxon>Dikarya</taxon>
        <taxon>Ascomycota</taxon>
        <taxon>Pezizomycotina</taxon>
        <taxon>Eurotiomycetes</taxon>
        <taxon>Eurotiomycetidae</taxon>
        <taxon>Onygenales</taxon>
        <taxon>Onygenales incertae sedis</taxon>
        <taxon>Polytolypa</taxon>
    </lineage>
</organism>
<reference evidence="3 4" key="1">
    <citation type="submission" date="2017-10" db="EMBL/GenBank/DDBJ databases">
        <title>Comparative genomics in systemic dimorphic fungi from Ajellomycetaceae.</title>
        <authorList>
            <person name="Munoz J.F."/>
            <person name="Mcewen J.G."/>
            <person name="Clay O.K."/>
            <person name="Cuomo C.A."/>
        </authorList>
    </citation>
    <scope>NUCLEOTIDE SEQUENCE [LARGE SCALE GENOMIC DNA]</scope>
    <source>
        <strain evidence="3 4">UAMH7299</strain>
    </source>
</reference>
<accession>A0A2B7XMN4</accession>
<evidence type="ECO:0000256" key="2">
    <source>
        <dbReference type="SAM" id="Phobius"/>
    </source>
</evidence>
<keyword evidence="2" id="KW-0472">Membrane</keyword>
<evidence type="ECO:0000313" key="4">
    <source>
        <dbReference type="Proteomes" id="UP000224634"/>
    </source>
</evidence>
<dbReference type="AlphaFoldDB" id="A0A2B7XMN4"/>
<proteinExistence type="predicted"/>
<name>A0A2B7XMN4_POLH7</name>
<dbReference type="OrthoDB" id="4188456at2759"/>
<gene>
    <name evidence="3" type="ORF">AJ80_07624</name>
</gene>
<sequence length="190" mass="21238">MAPISSIPLRMRTLAPDPLNIRSTLAQTYTSLLSSIFKRAARLQPFPLSPSTLRSPLHRRKVEMVSIPSTYTGMNSSPGAVVGIVLGTVAAFILVVYLLFIFFGPREDPLLVEQSESSVSSLSSRHHRRRRPDVIEVHEESTLSPSEDIVEVFEEDSVSSPRRTYSKRGSYRTVDPSEYGGGRRSIRHVR</sequence>
<evidence type="ECO:0000313" key="3">
    <source>
        <dbReference type="EMBL" id="PGH09912.1"/>
    </source>
</evidence>
<keyword evidence="2" id="KW-0812">Transmembrane</keyword>
<protein>
    <submittedName>
        <fullName evidence="3">Uncharacterized protein</fullName>
    </submittedName>
</protein>
<dbReference type="EMBL" id="PDNA01000150">
    <property type="protein sequence ID" value="PGH09912.1"/>
    <property type="molecule type" value="Genomic_DNA"/>
</dbReference>
<comment type="caution">
    <text evidence="3">The sequence shown here is derived from an EMBL/GenBank/DDBJ whole genome shotgun (WGS) entry which is preliminary data.</text>
</comment>
<feature type="transmembrane region" description="Helical" evidence="2">
    <location>
        <begin position="80"/>
        <end position="103"/>
    </location>
</feature>
<keyword evidence="2" id="KW-1133">Transmembrane helix</keyword>
<evidence type="ECO:0000256" key="1">
    <source>
        <dbReference type="SAM" id="MobiDB-lite"/>
    </source>
</evidence>